<dbReference type="AlphaFoldDB" id="Q7RJE2"/>
<dbReference type="PaxDb" id="73239-Q7RJE2"/>
<evidence type="ECO:0000313" key="2">
    <source>
        <dbReference type="EMBL" id="EAA22885.1"/>
    </source>
</evidence>
<sequence length="369" mass="43232">MILHNLHIVHKIKLQWMLAWYIIFFNKNCRRFGHLINYLPDELGTSPSLKFNTLGKVMNYCSNGESKGAECKTDIDQIKAGFIWLFEQNIVSRISNLSKDQPKVFIVYITIWLSYMLNLKGVTEFKNMNEIYTKHIENNMHHINCKKTDNDCNNSLKEKTEYNSFNELIESNKCLMKFDINDMSKFYNGFKSLCKMHIECNVNKSKCTECLQIAEEFVKKYEKLNEDPNNIDNSSYSQMLSTLSADYDNFKKKYDDAQNCKSSPLPTIEKKKIIVKDFEQIPEKTPEKTPEQSYEVTSSSSSISKNLFIVLSIFGAIGFFLGISYKVNNKEFINYFHYIYANINKKIVYFLTFYIGIRYLDFGNEIKNI</sequence>
<dbReference type="Pfam" id="PF06022">
    <property type="entry name" value="Cir_Bir_Yir"/>
    <property type="match status" value="1"/>
</dbReference>
<evidence type="ECO:0000256" key="1">
    <source>
        <dbReference type="SAM" id="Phobius"/>
    </source>
</evidence>
<keyword evidence="1" id="KW-1133">Transmembrane helix</keyword>
<protein>
    <submittedName>
        <fullName evidence="2">Yir1 protein</fullName>
    </submittedName>
</protein>
<name>Q7RJE2_PLAYO</name>
<proteinExistence type="predicted"/>
<feature type="transmembrane region" description="Helical" evidence="1">
    <location>
        <begin position="307"/>
        <end position="325"/>
    </location>
</feature>
<dbReference type="EMBL" id="AABL01000947">
    <property type="protein sequence ID" value="EAA22885.1"/>
    <property type="molecule type" value="Genomic_DNA"/>
</dbReference>
<dbReference type="InterPro" id="IPR006477">
    <property type="entry name" value="Yir_bir_cir"/>
</dbReference>
<accession>Q7RJE2</accession>
<comment type="caution">
    <text evidence="2">The sequence shown here is derived from an EMBL/GenBank/DDBJ whole genome shotgun (WGS) entry which is preliminary data.</text>
</comment>
<keyword evidence="3" id="KW-1185">Reference proteome</keyword>
<dbReference type="Proteomes" id="UP000008553">
    <property type="component" value="Unassembled WGS sequence"/>
</dbReference>
<dbReference type="InParanoid" id="Q7RJE2"/>
<organism evidence="2 3">
    <name type="scientific">Plasmodium yoelii yoelii</name>
    <dbReference type="NCBI Taxonomy" id="73239"/>
    <lineage>
        <taxon>Eukaryota</taxon>
        <taxon>Sar</taxon>
        <taxon>Alveolata</taxon>
        <taxon>Apicomplexa</taxon>
        <taxon>Aconoidasida</taxon>
        <taxon>Haemosporida</taxon>
        <taxon>Plasmodiidae</taxon>
        <taxon>Plasmodium</taxon>
        <taxon>Plasmodium (Vinckeia)</taxon>
    </lineage>
</organism>
<dbReference type="NCBIfam" id="TIGR01590">
    <property type="entry name" value="yir-bir-cir_Pla"/>
    <property type="match status" value="1"/>
</dbReference>
<keyword evidence="1" id="KW-0812">Transmembrane</keyword>
<evidence type="ECO:0000313" key="3">
    <source>
        <dbReference type="Proteomes" id="UP000008553"/>
    </source>
</evidence>
<keyword evidence="1" id="KW-0472">Membrane</keyword>
<reference evidence="2 3" key="1">
    <citation type="journal article" date="2002" name="Nature">
        <title>Genome sequence and comparative analysis of the model rodent malaria parasite Plasmodium yoelii yoelii.</title>
        <authorList>
            <person name="Carlton J.M."/>
            <person name="Angiuoli S.V."/>
            <person name="Suh B.B."/>
            <person name="Kooij T.W."/>
            <person name="Pertea M."/>
            <person name="Silva J.C."/>
            <person name="Ermolaeva M.D."/>
            <person name="Allen J.E."/>
            <person name="Selengut J.D."/>
            <person name="Koo H.L."/>
            <person name="Peterson J.D."/>
            <person name="Pop M."/>
            <person name="Kosack D.S."/>
            <person name="Shumway M.F."/>
            <person name="Bidwell S.L."/>
            <person name="Shallom S.J."/>
            <person name="van Aken S.E."/>
            <person name="Riedmuller S.B."/>
            <person name="Feldblyum T.V."/>
            <person name="Cho J.K."/>
            <person name="Quackenbush J."/>
            <person name="Sedegah M."/>
            <person name="Shoaibi A."/>
            <person name="Cummings L.M."/>
            <person name="Florens L."/>
            <person name="Yates J.R."/>
            <person name="Raine J.D."/>
            <person name="Sinden R.E."/>
            <person name="Harris M.A."/>
            <person name="Cunningham D.A."/>
            <person name="Preiser P.R."/>
            <person name="Bergman L.W."/>
            <person name="Vaidya A.B."/>
            <person name="van Lin L.H."/>
            <person name="Janse C.J."/>
            <person name="Waters A.P."/>
            <person name="Smith H.O."/>
            <person name="White O.R."/>
            <person name="Salzberg S.L."/>
            <person name="Venter J.C."/>
            <person name="Fraser C.M."/>
            <person name="Hoffman S.L."/>
            <person name="Gardner M.J."/>
            <person name="Carucci D.J."/>
        </authorList>
    </citation>
    <scope>NUCLEOTIDE SEQUENCE [LARGE SCALE GENOMIC DNA]</scope>
    <source>
        <strain evidence="2 3">17XNL</strain>
    </source>
</reference>
<gene>
    <name evidence="2" type="ORF">PY03320</name>
</gene>